<evidence type="ECO:0000313" key="2">
    <source>
        <dbReference type="Proteomes" id="UP000479710"/>
    </source>
</evidence>
<name>A0A6G1DW24_9ORYZ</name>
<dbReference type="EMBL" id="SPHZ02000005">
    <property type="protein sequence ID" value="KAF0916689.1"/>
    <property type="molecule type" value="Genomic_DNA"/>
</dbReference>
<comment type="caution">
    <text evidence="1">The sequence shown here is derived from an EMBL/GenBank/DDBJ whole genome shotgun (WGS) entry which is preliminary data.</text>
</comment>
<evidence type="ECO:0000313" key="1">
    <source>
        <dbReference type="EMBL" id="KAF0916689.1"/>
    </source>
</evidence>
<proteinExistence type="predicted"/>
<sequence length="68" mass="7636">MGCSPKVLRRRRLADLGLELAMVTRRCGWGRGGARWGGVLIGRGTVQPDKGERGCALSEARWRREARW</sequence>
<protein>
    <submittedName>
        <fullName evidence="1">Uncharacterized protein</fullName>
    </submittedName>
</protein>
<organism evidence="1 2">
    <name type="scientific">Oryza meyeriana var. granulata</name>
    <dbReference type="NCBI Taxonomy" id="110450"/>
    <lineage>
        <taxon>Eukaryota</taxon>
        <taxon>Viridiplantae</taxon>
        <taxon>Streptophyta</taxon>
        <taxon>Embryophyta</taxon>
        <taxon>Tracheophyta</taxon>
        <taxon>Spermatophyta</taxon>
        <taxon>Magnoliopsida</taxon>
        <taxon>Liliopsida</taxon>
        <taxon>Poales</taxon>
        <taxon>Poaceae</taxon>
        <taxon>BOP clade</taxon>
        <taxon>Oryzoideae</taxon>
        <taxon>Oryzeae</taxon>
        <taxon>Oryzinae</taxon>
        <taxon>Oryza</taxon>
        <taxon>Oryza meyeriana</taxon>
    </lineage>
</organism>
<dbReference type="Proteomes" id="UP000479710">
    <property type="component" value="Unassembled WGS sequence"/>
</dbReference>
<keyword evidence="2" id="KW-1185">Reference proteome</keyword>
<dbReference type="AlphaFoldDB" id="A0A6G1DW24"/>
<accession>A0A6G1DW24</accession>
<gene>
    <name evidence="1" type="ORF">E2562_010534</name>
</gene>
<reference evidence="1 2" key="1">
    <citation type="submission" date="2019-11" db="EMBL/GenBank/DDBJ databases">
        <title>Whole genome sequence of Oryza granulata.</title>
        <authorList>
            <person name="Li W."/>
        </authorList>
    </citation>
    <scope>NUCLEOTIDE SEQUENCE [LARGE SCALE GENOMIC DNA]</scope>
    <source>
        <strain evidence="2">cv. Menghai</strain>
        <tissue evidence="1">Leaf</tissue>
    </source>
</reference>